<protein>
    <submittedName>
        <fullName evidence="8">Transcription factor tau subunit sfc1</fullName>
    </submittedName>
</protein>
<evidence type="ECO:0000259" key="6">
    <source>
        <dbReference type="Pfam" id="PF09734"/>
    </source>
</evidence>
<dbReference type="GO" id="GO:0005634">
    <property type="term" value="C:nucleus"/>
    <property type="evidence" value="ECO:0007669"/>
    <property type="project" value="UniProtKB-SubCell"/>
</dbReference>
<dbReference type="InterPro" id="IPR040454">
    <property type="entry name" value="TF_IIIC_Tfc1/Sfc1"/>
</dbReference>
<keyword evidence="2" id="KW-0238">DNA-binding</keyword>
<dbReference type="InterPro" id="IPR041499">
    <property type="entry name" value="Tfc1/Sfc1_N"/>
</dbReference>
<dbReference type="GO" id="GO:0000127">
    <property type="term" value="C:transcription factor TFIIIC complex"/>
    <property type="evidence" value="ECO:0007669"/>
    <property type="project" value="InterPro"/>
</dbReference>
<dbReference type="InterPro" id="IPR042536">
    <property type="entry name" value="TFIIIC_tauA_Sfc1"/>
</dbReference>
<dbReference type="Gene3D" id="3.30.200.160">
    <property type="entry name" value="TFIIIC, subcomplex tauA, subunit Sfc1, barrel domain"/>
    <property type="match status" value="1"/>
</dbReference>
<feature type="compositionally biased region" description="Acidic residues" evidence="5">
    <location>
        <begin position="734"/>
        <end position="744"/>
    </location>
</feature>
<comment type="caution">
    <text evidence="8">The sequence shown here is derived from an EMBL/GenBank/DDBJ whole genome shotgun (WGS) entry which is preliminary data.</text>
</comment>
<feature type="region of interest" description="Disordered" evidence="5">
    <location>
        <begin position="650"/>
        <end position="677"/>
    </location>
</feature>
<reference evidence="8" key="1">
    <citation type="submission" date="2022-07" db="EMBL/GenBank/DDBJ databases">
        <title>Draft genome sequence of Zalerion maritima ATCC 34329, a (micro)plastics degrading marine fungus.</title>
        <authorList>
            <person name="Paco A."/>
            <person name="Goncalves M.F.M."/>
            <person name="Rocha-Santos T.A.P."/>
            <person name="Alves A."/>
        </authorList>
    </citation>
    <scope>NUCLEOTIDE SEQUENCE</scope>
    <source>
        <strain evidence="8">ATCC 34329</strain>
    </source>
</reference>
<evidence type="ECO:0000259" key="7">
    <source>
        <dbReference type="Pfam" id="PF17682"/>
    </source>
</evidence>
<feature type="compositionally biased region" description="Polar residues" evidence="5">
    <location>
        <begin position="758"/>
        <end position="768"/>
    </location>
</feature>
<dbReference type="GO" id="GO:0006384">
    <property type="term" value="P:transcription initiation at RNA polymerase III promoter"/>
    <property type="evidence" value="ECO:0007669"/>
    <property type="project" value="InterPro"/>
</dbReference>
<dbReference type="InterPro" id="IPR019136">
    <property type="entry name" value="TF_IIIC_su-5_HTH"/>
</dbReference>
<feature type="compositionally biased region" description="Acidic residues" evidence="5">
    <location>
        <begin position="867"/>
        <end position="895"/>
    </location>
</feature>
<feature type="region of interest" description="Disordered" evidence="5">
    <location>
        <begin position="711"/>
        <end position="895"/>
    </location>
</feature>
<accession>A0AAD5WT18</accession>
<evidence type="ECO:0000313" key="9">
    <source>
        <dbReference type="Proteomes" id="UP001201980"/>
    </source>
</evidence>
<name>A0AAD5WT18_9PEZI</name>
<dbReference type="Proteomes" id="UP001201980">
    <property type="component" value="Unassembled WGS sequence"/>
</dbReference>
<dbReference type="GO" id="GO:0001002">
    <property type="term" value="F:RNA polymerase III type 1 promoter sequence-specific DNA binding"/>
    <property type="evidence" value="ECO:0007669"/>
    <property type="project" value="TreeGrafter"/>
</dbReference>
<dbReference type="PANTHER" id="PTHR13230:SF5">
    <property type="entry name" value="GENERAL TRANSCRIPTION FACTOR 3C POLYPEPTIDE 5"/>
    <property type="match status" value="1"/>
</dbReference>
<feature type="compositionally biased region" description="Basic and acidic residues" evidence="5">
    <location>
        <begin position="711"/>
        <end position="723"/>
    </location>
</feature>
<feature type="compositionally biased region" description="Acidic residues" evidence="5">
    <location>
        <begin position="835"/>
        <end position="854"/>
    </location>
</feature>
<feature type="domain" description="Transcription factor IIIC subunit Tfc1/Sfc1 triple barrel" evidence="7">
    <location>
        <begin position="48"/>
        <end position="149"/>
    </location>
</feature>
<evidence type="ECO:0000256" key="3">
    <source>
        <dbReference type="ARBA" id="ARBA00023163"/>
    </source>
</evidence>
<dbReference type="Pfam" id="PF17682">
    <property type="entry name" value="Tau95_N"/>
    <property type="match status" value="2"/>
</dbReference>
<evidence type="ECO:0000256" key="5">
    <source>
        <dbReference type="SAM" id="MobiDB-lite"/>
    </source>
</evidence>
<feature type="region of interest" description="Disordered" evidence="5">
    <location>
        <begin position="936"/>
        <end position="972"/>
    </location>
</feature>
<dbReference type="EMBL" id="JAKWBI020000142">
    <property type="protein sequence ID" value="KAJ2901681.1"/>
    <property type="molecule type" value="Genomic_DNA"/>
</dbReference>
<feature type="region of interest" description="Disordered" evidence="5">
    <location>
        <begin position="490"/>
        <end position="568"/>
    </location>
</feature>
<feature type="region of interest" description="Disordered" evidence="5">
    <location>
        <begin position="110"/>
        <end position="226"/>
    </location>
</feature>
<evidence type="ECO:0000256" key="1">
    <source>
        <dbReference type="ARBA" id="ARBA00004123"/>
    </source>
</evidence>
<organism evidence="8 9">
    <name type="scientific">Zalerion maritima</name>
    <dbReference type="NCBI Taxonomy" id="339359"/>
    <lineage>
        <taxon>Eukaryota</taxon>
        <taxon>Fungi</taxon>
        <taxon>Dikarya</taxon>
        <taxon>Ascomycota</taxon>
        <taxon>Pezizomycotina</taxon>
        <taxon>Sordariomycetes</taxon>
        <taxon>Lulworthiomycetidae</taxon>
        <taxon>Lulworthiales</taxon>
        <taxon>Lulworthiaceae</taxon>
        <taxon>Zalerion</taxon>
    </lineage>
</organism>
<dbReference type="Pfam" id="PF09734">
    <property type="entry name" value="Tau95"/>
    <property type="match status" value="1"/>
</dbReference>
<sequence>MAPLTEPANPALEPSVIEVLRERRKKAPKQNDVREKIILNHTERTMTSIEYPFLVREVDDALTYFGRNPEWEQLFGDDAHNTSVPFYFDRRPTGRPTMSSNVPTNNVLIKVTVPKRTGRRRKKGSNGPWMDPSSHGKRNLDEDEQDTQDQSSTTPKRPRQDQDISQSVENAEYAADPAFKPPRRGSTHQFSSFVTPPPTQSQDDEDDDDERSPFEKAQQRKRLYSQSHMISPKTLMRMLQDNVGRYKLESVGSITYTHRFRSLADFDMDMSNSKFMNNFIDKVINGNIKSMREFRLETTTTTEEQQFDIIAPPQYTNLALPFQYYYEQNPYVRVNASIQRPELGRSPAVVNPNASNDEDMEEPPDFHLVNVQRNKTFNRSFYIPHNNPGVPELPMGNPIARPESEDPELFAIVLELQHLLHKRPIWTRRSLFNQLGDMDVRSWDLFKRAIQYVAFQFKSGPWHNAVIRFGVDPRTDPKYRKYQTLQFKLQRKGEIPRKRRHRHLPNPVSTKGNERTKFKSKNHWNPQDGDAAANVESRGGGDDPAYDSGDPDLKPSRSTKRYYHDGNPDSHMFDGREYSSSGRVWQVCDITDPLLASLLSPESAPFRPTCSTDGGGWYHSGRWRKVKAIMRLKMLAIRFQKQLKDSDFDATVREYPDRTPSPEPGSGGKRALPDFPLPNLNLTEEELLELQGTARWRRHLRPATGMRYIEKDGTVQTVKDKGPGRFGLSHLKENDEDGDDDEVDPSPISAAAHGDGGSNSHVGTPSSSEARDGGTPRMAILGQTQQVQHHQPVEGAEGGSPSLNQDKVLAQLSHDEGSDSDLDSENDSSNRELGDDFGEEEEEEGEEEDDDNDDMIGPHLGFGDGYVDSEGDMDDEDEDEDQDQEGYPYDEEGGFVYDGELEVTDSDSDADGFEVVPGTGAVHSAASASTAAVPFGLSTTATAGPGGQPPEARQESSEGEEQLMSELFGSSR</sequence>
<evidence type="ECO:0000313" key="8">
    <source>
        <dbReference type="EMBL" id="KAJ2901681.1"/>
    </source>
</evidence>
<proteinExistence type="predicted"/>
<keyword evidence="9" id="KW-1185">Reference proteome</keyword>
<keyword evidence="3" id="KW-0804">Transcription</keyword>
<feature type="domain" description="Transcription factor IIIC subunit Tfc1/Sfc1 triple barrel" evidence="7">
    <location>
        <begin position="218"/>
        <end position="267"/>
    </location>
</feature>
<keyword evidence="4" id="KW-0539">Nucleus</keyword>
<comment type="subcellular location">
    <subcellularLocation>
        <location evidence="1">Nucleus</location>
    </subcellularLocation>
</comment>
<feature type="domain" description="Transcription factor IIIC subunit 5 HTH" evidence="6">
    <location>
        <begin position="309"/>
        <end position="488"/>
    </location>
</feature>
<dbReference type="PANTHER" id="PTHR13230">
    <property type="entry name" value="GENERAL TRANSCRIPTION FACTOR IIIC, POLYPEPTIDE 5"/>
    <property type="match status" value="1"/>
</dbReference>
<dbReference type="AlphaFoldDB" id="A0AAD5WT18"/>
<gene>
    <name evidence="8" type="ORF">MKZ38_001551</name>
</gene>
<evidence type="ECO:0000256" key="4">
    <source>
        <dbReference type="ARBA" id="ARBA00023242"/>
    </source>
</evidence>
<dbReference type="GO" id="GO:0001003">
    <property type="term" value="F:RNA polymerase III type 2 promoter sequence-specific DNA binding"/>
    <property type="evidence" value="ECO:0007669"/>
    <property type="project" value="TreeGrafter"/>
</dbReference>
<evidence type="ECO:0000256" key="2">
    <source>
        <dbReference type="ARBA" id="ARBA00023125"/>
    </source>
</evidence>